<dbReference type="EMBL" id="GGEC01056726">
    <property type="protein sequence ID" value="MBX37210.1"/>
    <property type="molecule type" value="Transcribed_RNA"/>
</dbReference>
<evidence type="ECO:0000313" key="1">
    <source>
        <dbReference type="EMBL" id="MBX37210.1"/>
    </source>
</evidence>
<accession>A0A2P2N3Z6</accession>
<dbReference type="AlphaFoldDB" id="A0A2P2N3Z6"/>
<organism evidence="1">
    <name type="scientific">Rhizophora mucronata</name>
    <name type="common">Asiatic mangrove</name>
    <dbReference type="NCBI Taxonomy" id="61149"/>
    <lineage>
        <taxon>Eukaryota</taxon>
        <taxon>Viridiplantae</taxon>
        <taxon>Streptophyta</taxon>
        <taxon>Embryophyta</taxon>
        <taxon>Tracheophyta</taxon>
        <taxon>Spermatophyta</taxon>
        <taxon>Magnoliopsida</taxon>
        <taxon>eudicotyledons</taxon>
        <taxon>Gunneridae</taxon>
        <taxon>Pentapetalae</taxon>
        <taxon>rosids</taxon>
        <taxon>fabids</taxon>
        <taxon>Malpighiales</taxon>
        <taxon>Rhizophoraceae</taxon>
        <taxon>Rhizophora</taxon>
    </lineage>
</organism>
<name>A0A2P2N3Z6_RHIMU</name>
<proteinExistence type="predicted"/>
<reference evidence="1" key="1">
    <citation type="submission" date="2018-02" db="EMBL/GenBank/DDBJ databases">
        <title>Rhizophora mucronata_Transcriptome.</title>
        <authorList>
            <person name="Meera S.P."/>
            <person name="Sreeshan A."/>
            <person name="Augustine A."/>
        </authorList>
    </citation>
    <scope>NUCLEOTIDE SEQUENCE</scope>
    <source>
        <tissue evidence="1">Leaf</tissue>
    </source>
</reference>
<protein>
    <submittedName>
        <fullName evidence="1">Uncharacterized protein</fullName>
    </submittedName>
</protein>
<sequence>MTGVEICHPEQSRWTSYLSCRFLPSKSEDVL</sequence>